<evidence type="ECO:0000259" key="8">
    <source>
        <dbReference type="PROSITE" id="PS50192"/>
    </source>
</evidence>
<reference evidence="9" key="1">
    <citation type="submission" date="2020-01" db="EMBL/GenBank/DDBJ databases">
        <title>Development of genomics and gene disruption for Polysphondylium violaceum indicates a role for the polyketide synthase stlB in stalk morphogenesis.</title>
        <authorList>
            <person name="Narita B."/>
            <person name="Kawabe Y."/>
            <person name="Kin K."/>
            <person name="Saito T."/>
            <person name="Gibbs R."/>
            <person name="Kuspa A."/>
            <person name="Muzny D."/>
            <person name="Queller D."/>
            <person name="Richards S."/>
            <person name="Strassman J."/>
            <person name="Sucgang R."/>
            <person name="Worley K."/>
            <person name="Schaap P."/>
        </authorList>
    </citation>
    <scope>NUCLEOTIDE SEQUENCE</scope>
    <source>
        <strain evidence="9">QSvi11</strain>
    </source>
</reference>
<dbReference type="PANTHER" id="PTHR12791">
    <property type="entry name" value="GOLGI SNARE BET1-RELATED"/>
    <property type="match status" value="1"/>
</dbReference>
<evidence type="ECO:0000256" key="2">
    <source>
        <dbReference type="ARBA" id="ARBA00022448"/>
    </source>
</evidence>
<keyword evidence="2" id="KW-0813">Transport</keyword>
<evidence type="ECO:0000256" key="3">
    <source>
        <dbReference type="ARBA" id="ARBA00022692"/>
    </source>
</evidence>
<keyword evidence="4 7" id="KW-1133">Transmembrane helix</keyword>
<proteinExistence type="predicted"/>
<dbReference type="CDD" id="cd15841">
    <property type="entry name" value="SNARE_Qc"/>
    <property type="match status" value="1"/>
</dbReference>
<gene>
    <name evidence="9" type="ORF">CYY_003615</name>
</gene>
<dbReference type="GO" id="GO:0012505">
    <property type="term" value="C:endomembrane system"/>
    <property type="evidence" value="ECO:0007669"/>
    <property type="project" value="UniProtKB-ARBA"/>
</dbReference>
<evidence type="ECO:0000256" key="4">
    <source>
        <dbReference type="ARBA" id="ARBA00022989"/>
    </source>
</evidence>
<accession>A0A8J4PXG8</accession>
<dbReference type="SMART" id="SM00397">
    <property type="entry name" value="t_SNARE"/>
    <property type="match status" value="1"/>
</dbReference>
<evidence type="ECO:0000313" key="10">
    <source>
        <dbReference type="Proteomes" id="UP000695562"/>
    </source>
</evidence>
<dbReference type="Proteomes" id="UP000695562">
    <property type="component" value="Unassembled WGS sequence"/>
</dbReference>
<organism evidence="9 10">
    <name type="scientific">Polysphondylium violaceum</name>
    <dbReference type="NCBI Taxonomy" id="133409"/>
    <lineage>
        <taxon>Eukaryota</taxon>
        <taxon>Amoebozoa</taxon>
        <taxon>Evosea</taxon>
        <taxon>Eumycetozoa</taxon>
        <taxon>Dictyostelia</taxon>
        <taxon>Dictyosteliales</taxon>
        <taxon>Dictyosteliaceae</taxon>
        <taxon>Polysphondylium</taxon>
    </lineage>
</organism>
<comment type="subcellular location">
    <subcellularLocation>
        <location evidence="1">Membrane</location>
        <topology evidence="1">Single-pass membrane protein</topology>
    </subcellularLocation>
</comment>
<evidence type="ECO:0000256" key="7">
    <source>
        <dbReference type="SAM" id="Phobius"/>
    </source>
</evidence>
<name>A0A8J4PXG8_9MYCE</name>
<comment type="caution">
    <text evidence="9">The sequence shown here is derived from an EMBL/GenBank/DDBJ whole genome shotgun (WGS) entry which is preliminary data.</text>
</comment>
<evidence type="ECO:0000313" key="9">
    <source>
        <dbReference type="EMBL" id="KAF2075095.1"/>
    </source>
</evidence>
<dbReference type="SUPFAM" id="SSF58038">
    <property type="entry name" value="SNARE fusion complex"/>
    <property type="match status" value="1"/>
</dbReference>
<feature type="region of interest" description="Disordered" evidence="6">
    <location>
        <begin position="1"/>
        <end position="50"/>
    </location>
</feature>
<feature type="compositionally biased region" description="Low complexity" evidence="6">
    <location>
        <begin position="1"/>
        <end position="10"/>
    </location>
</feature>
<sequence>MSNNNNNRPNPASPYLSDNARNALFDNDGIGTSSRKWGGGRDQSAYSNMSNREILDGQKKTMDDQDKHLDSLSHSIGRTKEMAIEIGKTAEDHSRMLDELDVHVDSTSARLSNATRSVISLARETKTTGYWVTICLLFLALIVVSGLAATL</sequence>
<feature type="domain" description="T-SNARE coiled-coil homology" evidence="8">
    <location>
        <begin position="59"/>
        <end position="121"/>
    </location>
</feature>
<dbReference type="OrthoDB" id="18952at2759"/>
<keyword evidence="10" id="KW-1185">Reference proteome</keyword>
<dbReference type="EMBL" id="AJWJ01000115">
    <property type="protein sequence ID" value="KAF2075095.1"/>
    <property type="molecule type" value="Genomic_DNA"/>
</dbReference>
<dbReference type="GO" id="GO:0016020">
    <property type="term" value="C:membrane"/>
    <property type="evidence" value="ECO:0007669"/>
    <property type="project" value="UniProtKB-SubCell"/>
</dbReference>
<dbReference type="Gene3D" id="1.20.5.110">
    <property type="match status" value="1"/>
</dbReference>
<dbReference type="InterPro" id="IPR000727">
    <property type="entry name" value="T_SNARE_dom"/>
</dbReference>
<evidence type="ECO:0000256" key="5">
    <source>
        <dbReference type="ARBA" id="ARBA00023136"/>
    </source>
</evidence>
<dbReference type="PROSITE" id="PS50192">
    <property type="entry name" value="T_SNARE"/>
    <property type="match status" value="1"/>
</dbReference>
<keyword evidence="5 7" id="KW-0472">Membrane</keyword>
<evidence type="ECO:0000256" key="6">
    <source>
        <dbReference type="SAM" id="MobiDB-lite"/>
    </source>
</evidence>
<dbReference type="AlphaFoldDB" id="A0A8J4PXG8"/>
<keyword evidence="3 7" id="KW-0812">Transmembrane</keyword>
<dbReference type="Pfam" id="PF05739">
    <property type="entry name" value="SNARE"/>
    <property type="match status" value="1"/>
</dbReference>
<evidence type="ECO:0000256" key="1">
    <source>
        <dbReference type="ARBA" id="ARBA00004167"/>
    </source>
</evidence>
<feature type="transmembrane region" description="Helical" evidence="7">
    <location>
        <begin position="129"/>
        <end position="149"/>
    </location>
</feature>
<protein>
    <recommendedName>
        <fullName evidence="8">t-SNARE coiled-coil homology domain-containing protein</fullName>
    </recommendedName>
</protein>
<dbReference type="GO" id="GO:0005737">
    <property type="term" value="C:cytoplasm"/>
    <property type="evidence" value="ECO:0007669"/>
    <property type="project" value="UniProtKB-ARBA"/>
</dbReference>